<reference evidence="1" key="2">
    <citation type="submission" date="2018-04" db="EMBL/GenBank/DDBJ databases">
        <title>OnivRS2 (Oryza nivara Reference Sequence Version 2).</title>
        <authorList>
            <person name="Zhang J."/>
            <person name="Kudrna D."/>
            <person name="Lee S."/>
            <person name="Talag J."/>
            <person name="Rajasekar S."/>
            <person name="Welchert J."/>
            <person name="Hsing Y.-I."/>
            <person name="Wing R.A."/>
        </authorList>
    </citation>
    <scope>NUCLEOTIDE SEQUENCE [LARGE SCALE GENOMIC DNA]</scope>
    <source>
        <strain evidence="1">SL10</strain>
    </source>
</reference>
<dbReference type="Proteomes" id="UP000006591">
    <property type="component" value="Chromosome 12"/>
</dbReference>
<sequence>MCQIFQVSYKLREGNRVAHRLADLGSFVPDLALPPPELTGVYAAAGRWEAEVRRWRPEAAGPAPGHVDWGWLEVVGRVVESGKTLVMESL</sequence>
<dbReference type="Gramene" id="ONIVA12G16210.1">
    <property type="protein sequence ID" value="ONIVA12G16210.1"/>
    <property type="gene ID" value="ONIVA12G16210"/>
</dbReference>
<proteinExistence type="predicted"/>
<reference evidence="1" key="1">
    <citation type="submission" date="2015-04" db="UniProtKB">
        <authorList>
            <consortium name="EnsemblPlants"/>
        </authorList>
    </citation>
    <scope>IDENTIFICATION</scope>
    <source>
        <strain evidence="1">SL10</strain>
    </source>
</reference>
<dbReference type="AlphaFoldDB" id="A0A0E0JBV8"/>
<dbReference type="OMA" id="MCQIFQV"/>
<name>A0A0E0JBV8_ORYNI</name>
<accession>A0A0E0JBV8</accession>
<evidence type="ECO:0000313" key="2">
    <source>
        <dbReference type="Proteomes" id="UP000006591"/>
    </source>
</evidence>
<organism evidence="1">
    <name type="scientific">Oryza nivara</name>
    <name type="common">Indian wild rice</name>
    <name type="synonym">Oryza sativa f. spontanea</name>
    <dbReference type="NCBI Taxonomy" id="4536"/>
    <lineage>
        <taxon>Eukaryota</taxon>
        <taxon>Viridiplantae</taxon>
        <taxon>Streptophyta</taxon>
        <taxon>Embryophyta</taxon>
        <taxon>Tracheophyta</taxon>
        <taxon>Spermatophyta</taxon>
        <taxon>Magnoliopsida</taxon>
        <taxon>Liliopsida</taxon>
        <taxon>Poales</taxon>
        <taxon>Poaceae</taxon>
        <taxon>BOP clade</taxon>
        <taxon>Oryzoideae</taxon>
        <taxon>Oryzeae</taxon>
        <taxon>Oryzinae</taxon>
        <taxon>Oryza</taxon>
    </lineage>
</organism>
<dbReference type="HOGENOM" id="CLU_2444616_0_0_1"/>
<protein>
    <submittedName>
        <fullName evidence="1">Uncharacterized protein</fullName>
    </submittedName>
</protein>
<evidence type="ECO:0000313" key="1">
    <source>
        <dbReference type="EnsemblPlants" id="ONIVA12G16210.1"/>
    </source>
</evidence>
<dbReference type="EnsemblPlants" id="ONIVA12G16210.1">
    <property type="protein sequence ID" value="ONIVA12G16210.1"/>
    <property type="gene ID" value="ONIVA12G16210"/>
</dbReference>
<keyword evidence="2" id="KW-1185">Reference proteome</keyword>